<dbReference type="Gene3D" id="1.10.357.10">
    <property type="entry name" value="Tetracycline Repressor, domain 2"/>
    <property type="match status" value="1"/>
</dbReference>
<dbReference type="SUPFAM" id="SSF46689">
    <property type="entry name" value="Homeodomain-like"/>
    <property type="match status" value="1"/>
</dbReference>
<dbReference type="PRINTS" id="PR00455">
    <property type="entry name" value="HTHTETR"/>
</dbReference>
<dbReference type="PANTHER" id="PTHR30055">
    <property type="entry name" value="HTH-TYPE TRANSCRIPTIONAL REGULATOR RUTR"/>
    <property type="match status" value="1"/>
</dbReference>
<accession>A0ABP4VDW6</accession>
<keyword evidence="2 4" id="KW-0238">DNA-binding</keyword>
<gene>
    <name evidence="6" type="ORF">GCM10009765_84270</name>
</gene>
<keyword evidence="1" id="KW-0805">Transcription regulation</keyword>
<dbReference type="InterPro" id="IPR009057">
    <property type="entry name" value="Homeodomain-like_sf"/>
</dbReference>
<evidence type="ECO:0000313" key="7">
    <source>
        <dbReference type="Proteomes" id="UP001500618"/>
    </source>
</evidence>
<dbReference type="PANTHER" id="PTHR30055:SF234">
    <property type="entry name" value="HTH-TYPE TRANSCRIPTIONAL REGULATOR BETI"/>
    <property type="match status" value="1"/>
</dbReference>
<evidence type="ECO:0000256" key="2">
    <source>
        <dbReference type="ARBA" id="ARBA00023125"/>
    </source>
</evidence>
<sequence length="182" mass="20112">MRTDAQRNRAKVLAAAEVVLARDGTAGSMRAVAQEAGVGLGTIYRHFPTQEALYQAIVSERTRDLIDEAEPLMSATDSAAAFFDFFARIIKHSAEKKALYEVIRAAGLDPTVDMDHVVRDMRNAIEKLLTRAQEAGTIRQSLRIPEVFALMTATARGAESDSWNDELRSRTLAVIFDGMRQV</sequence>
<dbReference type="InterPro" id="IPR050109">
    <property type="entry name" value="HTH-type_TetR-like_transc_reg"/>
</dbReference>
<proteinExistence type="predicted"/>
<dbReference type="RefSeq" id="WP_344315567.1">
    <property type="nucleotide sequence ID" value="NZ_BAAANY010000058.1"/>
</dbReference>
<name>A0ABP4VDW6_9ACTN</name>
<feature type="DNA-binding region" description="H-T-H motif" evidence="4">
    <location>
        <begin position="28"/>
        <end position="47"/>
    </location>
</feature>
<dbReference type="EMBL" id="BAAANY010000058">
    <property type="protein sequence ID" value="GAA1723457.1"/>
    <property type="molecule type" value="Genomic_DNA"/>
</dbReference>
<evidence type="ECO:0000256" key="4">
    <source>
        <dbReference type="PROSITE-ProRule" id="PRU00335"/>
    </source>
</evidence>
<dbReference type="Pfam" id="PF00440">
    <property type="entry name" value="TetR_N"/>
    <property type="match status" value="1"/>
</dbReference>
<evidence type="ECO:0000256" key="3">
    <source>
        <dbReference type="ARBA" id="ARBA00023163"/>
    </source>
</evidence>
<keyword evidence="7" id="KW-1185">Reference proteome</keyword>
<dbReference type="Pfam" id="PF21597">
    <property type="entry name" value="TetR_C_43"/>
    <property type="match status" value="1"/>
</dbReference>
<organism evidence="6 7">
    <name type="scientific">Fodinicola feengrottensis</name>
    <dbReference type="NCBI Taxonomy" id="435914"/>
    <lineage>
        <taxon>Bacteria</taxon>
        <taxon>Bacillati</taxon>
        <taxon>Actinomycetota</taxon>
        <taxon>Actinomycetes</taxon>
        <taxon>Mycobacteriales</taxon>
        <taxon>Fodinicola</taxon>
    </lineage>
</organism>
<reference evidence="7" key="1">
    <citation type="journal article" date="2019" name="Int. J. Syst. Evol. Microbiol.">
        <title>The Global Catalogue of Microorganisms (GCM) 10K type strain sequencing project: providing services to taxonomists for standard genome sequencing and annotation.</title>
        <authorList>
            <consortium name="The Broad Institute Genomics Platform"/>
            <consortium name="The Broad Institute Genome Sequencing Center for Infectious Disease"/>
            <person name="Wu L."/>
            <person name="Ma J."/>
        </authorList>
    </citation>
    <scope>NUCLEOTIDE SEQUENCE [LARGE SCALE GENOMIC DNA]</scope>
    <source>
        <strain evidence="7">JCM 14718</strain>
    </source>
</reference>
<dbReference type="InterPro" id="IPR049445">
    <property type="entry name" value="TetR_SbtR-like_C"/>
</dbReference>
<keyword evidence="3" id="KW-0804">Transcription</keyword>
<comment type="caution">
    <text evidence="6">The sequence shown here is derived from an EMBL/GenBank/DDBJ whole genome shotgun (WGS) entry which is preliminary data.</text>
</comment>
<dbReference type="Proteomes" id="UP001500618">
    <property type="component" value="Unassembled WGS sequence"/>
</dbReference>
<evidence type="ECO:0000259" key="5">
    <source>
        <dbReference type="PROSITE" id="PS50977"/>
    </source>
</evidence>
<dbReference type="SUPFAM" id="SSF48498">
    <property type="entry name" value="Tetracyclin repressor-like, C-terminal domain"/>
    <property type="match status" value="1"/>
</dbReference>
<dbReference type="InterPro" id="IPR036271">
    <property type="entry name" value="Tet_transcr_reg_TetR-rel_C_sf"/>
</dbReference>
<dbReference type="InterPro" id="IPR001647">
    <property type="entry name" value="HTH_TetR"/>
</dbReference>
<evidence type="ECO:0000313" key="6">
    <source>
        <dbReference type="EMBL" id="GAA1723457.1"/>
    </source>
</evidence>
<evidence type="ECO:0000256" key="1">
    <source>
        <dbReference type="ARBA" id="ARBA00023015"/>
    </source>
</evidence>
<protein>
    <submittedName>
        <fullName evidence="6">TetR/AcrR family transcriptional regulator</fullName>
    </submittedName>
</protein>
<feature type="domain" description="HTH tetR-type" evidence="5">
    <location>
        <begin position="6"/>
        <end position="65"/>
    </location>
</feature>
<dbReference type="PROSITE" id="PS50977">
    <property type="entry name" value="HTH_TETR_2"/>
    <property type="match status" value="1"/>
</dbReference>